<sequence length="44" mass="4753">MPTLNLQHSVLQYIQGINGAKHSGESWSDWLPAMGCPVEGNNGD</sequence>
<organism evidence="1">
    <name type="scientific">marine metagenome</name>
    <dbReference type="NCBI Taxonomy" id="408172"/>
    <lineage>
        <taxon>unclassified sequences</taxon>
        <taxon>metagenomes</taxon>
        <taxon>ecological metagenomes</taxon>
    </lineage>
</organism>
<dbReference type="EMBL" id="UINC01113331">
    <property type="protein sequence ID" value="SVC82864.1"/>
    <property type="molecule type" value="Genomic_DNA"/>
</dbReference>
<dbReference type="AlphaFoldDB" id="A0A382QBC3"/>
<feature type="non-terminal residue" evidence="1">
    <location>
        <position position="44"/>
    </location>
</feature>
<gene>
    <name evidence="1" type="ORF">METZ01_LOCUS335718</name>
</gene>
<name>A0A382QBC3_9ZZZZ</name>
<evidence type="ECO:0000313" key="1">
    <source>
        <dbReference type="EMBL" id="SVC82864.1"/>
    </source>
</evidence>
<protein>
    <submittedName>
        <fullName evidence="1">Uncharacterized protein</fullName>
    </submittedName>
</protein>
<proteinExistence type="predicted"/>
<reference evidence="1" key="1">
    <citation type="submission" date="2018-05" db="EMBL/GenBank/DDBJ databases">
        <authorList>
            <person name="Lanie J.A."/>
            <person name="Ng W.-L."/>
            <person name="Kazmierczak K.M."/>
            <person name="Andrzejewski T.M."/>
            <person name="Davidsen T.M."/>
            <person name="Wayne K.J."/>
            <person name="Tettelin H."/>
            <person name="Glass J.I."/>
            <person name="Rusch D."/>
            <person name="Podicherti R."/>
            <person name="Tsui H.-C.T."/>
            <person name="Winkler M.E."/>
        </authorList>
    </citation>
    <scope>NUCLEOTIDE SEQUENCE</scope>
</reference>
<accession>A0A382QBC3</accession>